<keyword evidence="8" id="KW-1185">Reference proteome</keyword>
<evidence type="ECO:0000256" key="1">
    <source>
        <dbReference type="ARBA" id="ARBA00004141"/>
    </source>
</evidence>
<feature type="transmembrane region" description="Helical" evidence="6">
    <location>
        <begin position="347"/>
        <end position="368"/>
    </location>
</feature>
<feature type="transmembrane region" description="Helical" evidence="6">
    <location>
        <begin position="43"/>
        <end position="64"/>
    </location>
</feature>
<dbReference type="PANTHER" id="PTHR42948:SF1">
    <property type="entry name" value="TRANSPORTER"/>
    <property type="match status" value="1"/>
</dbReference>
<dbReference type="SUPFAM" id="SSF161070">
    <property type="entry name" value="SNF-like"/>
    <property type="match status" value="1"/>
</dbReference>
<gene>
    <name evidence="7" type="ORF">EHSB41UT_02571</name>
</gene>
<dbReference type="Proteomes" id="UP000196573">
    <property type="component" value="Unassembled WGS sequence"/>
</dbReference>
<keyword evidence="5 6" id="KW-0472">Membrane</keyword>
<accession>A0A1X7ALA3</accession>
<evidence type="ECO:0000256" key="5">
    <source>
        <dbReference type="ARBA" id="ARBA00023136"/>
    </source>
</evidence>
<comment type="subcellular location">
    <subcellularLocation>
        <location evidence="1">Membrane</location>
        <topology evidence="1">Multi-pass membrane protein</topology>
    </subcellularLocation>
</comment>
<name>A0A1X7ALA3_9GAMM</name>
<dbReference type="PRINTS" id="PR00176">
    <property type="entry name" value="NANEUSMPORT"/>
</dbReference>
<dbReference type="GO" id="GO:0016020">
    <property type="term" value="C:membrane"/>
    <property type="evidence" value="ECO:0007669"/>
    <property type="project" value="UniProtKB-SubCell"/>
</dbReference>
<keyword evidence="4 6" id="KW-1133">Transmembrane helix</keyword>
<feature type="transmembrane region" description="Helical" evidence="6">
    <location>
        <begin position="430"/>
        <end position="449"/>
    </location>
</feature>
<feature type="transmembrane region" description="Helical" evidence="6">
    <location>
        <begin position="306"/>
        <end position="327"/>
    </location>
</feature>
<dbReference type="InterPro" id="IPR037272">
    <property type="entry name" value="SNS_sf"/>
</dbReference>
<keyword evidence="3 6" id="KW-0812">Transmembrane</keyword>
<dbReference type="CDD" id="cd10336">
    <property type="entry name" value="SLC6sbd_Tyt1-Like"/>
    <property type="match status" value="1"/>
</dbReference>
<dbReference type="AlphaFoldDB" id="A0A1X7ALA3"/>
<feature type="transmembrane region" description="Helical" evidence="6">
    <location>
        <begin position="12"/>
        <end position="31"/>
    </location>
</feature>
<feature type="transmembrane region" description="Helical" evidence="6">
    <location>
        <begin position="94"/>
        <end position="118"/>
    </location>
</feature>
<keyword evidence="2" id="KW-0813">Transport</keyword>
<feature type="transmembrane region" description="Helical" evidence="6">
    <location>
        <begin position="388"/>
        <end position="410"/>
    </location>
</feature>
<dbReference type="PROSITE" id="PS50267">
    <property type="entry name" value="NA_NEUROTRAN_SYMP_3"/>
    <property type="match status" value="1"/>
</dbReference>
<dbReference type="NCBIfam" id="NF037979">
    <property type="entry name" value="Na_transp"/>
    <property type="match status" value="1"/>
</dbReference>
<dbReference type="InterPro" id="IPR047218">
    <property type="entry name" value="YocR/YhdH-like"/>
</dbReference>
<feature type="transmembrane region" description="Helical" evidence="6">
    <location>
        <begin position="250"/>
        <end position="277"/>
    </location>
</feature>
<dbReference type="PANTHER" id="PTHR42948">
    <property type="entry name" value="TRANSPORTER"/>
    <property type="match status" value="1"/>
</dbReference>
<sequence length="450" mass="48104">MAAEQRMIRHSGFILAVAGAAVGLGNIWRFPYMAGENGGSAFLLFYLLFVLLLGIPAMAAEILVGRAGRSTPTVSLRALAKQGNGSWAWEKVSLIGMLAALMVLSFYSVVAGWGGYYLTQTLSGGLDFQNAQQLGSFFDSFLAKPHLLILFHSLFLIITLSINGQPVAKGLERLNAFLMPLLYGLLIVLVIYGSGFPGFSHAIDYLFSPDWQNINMGVLIEAMGHAFFTLAVGACCLMAYGAYMPAKQSILGAVFIVVILDLIVSLLAGVATFTIVFSDGLDPASGPGLIFITLPKALNAMPYGDIVLPLFFILFVIATWTSSVNLAEPLVASTATRLGVGRGMASVVVGFVVWCLGLIPALSFNLWSGVSIAGHGLFDLWTGFATNILLPVTALLILVFVGWVVPWGTVAEQLGFKTNNGGTMEGMFRLLFRFIAPGMVLTIFVFGLLS</sequence>
<dbReference type="EMBL" id="FWPT01000005">
    <property type="protein sequence ID" value="SMA47853.1"/>
    <property type="molecule type" value="Genomic_DNA"/>
</dbReference>
<feature type="transmembrane region" description="Helical" evidence="6">
    <location>
        <begin position="176"/>
        <end position="196"/>
    </location>
</feature>
<feature type="transmembrane region" description="Helical" evidence="6">
    <location>
        <begin position="216"/>
        <end position="243"/>
    </location>
</feature>
<evidence type="ECO:0000256" key="2">
    <source>
        <dbReference type="ARBA" id="ARBA00022448"/>
    </source>
</evidence>
<evidence type="ECO:0000313" key="7">
    <source>
        <dbReference type="EMBL" id="SMA47853.1"/>
    </source>
</evidence>
<protein>
    <submittedName>
        <fullName evidence="7">Sodium:neurotransmitter symporter family protein</fullName>
    </submittedName>
</protein>
<dbReference type="Pfam" id="PF00209">
    <property type="entry name" value="SNF"/>
    <property type="match status" value="2"/>
</dbReference>
<dbReference type="InterPro" id="IPR000175">
    <property type="entry name" value="Na/ntran_symport"/>
</dbReference>
<proteinExistence type="predicted"/>
<evidence type="ECO:0000256" key="6">
    <source>
        <dbReference type="SAM" id="Phobius"/>
    </source>
</evidence>
<evidence type="ECO:0000313" key="8">
    <source>
        <dbReference type="Proteomes" id="UP000196573"/>
    </source>
</evidence>
<evidence type="ECO:0000256" key="3">
    <source>
        <dbReference type="ARBA" id="ARBA00022692"/>
    </source>
</evidence>
<evidence type="ECO:0000256" key="4">
    <source>
        <dbReference type="ARBA" id="ARBA00022989"/>
    </source>
</evidence>
<dbReference type="OrthoDB" id="9762833at2"/>
<reference evidence="7 8" key="1">
    <citation type="submission" date="2017-03" db="EMBL/GenBank/DDBJ databases">
        <authorList>
            <person name="Afonso C.L."/>
            <person name="Miller P.J."/>
            <person name="Scott M.A."/>
            <person name="Spackman E."/>
            <person name="Goraichik I."/>
            <person name="Dimitrov K.M."/>
            <person name="Suarez D.L."/>
            <person name="Swayne D.E."/>
        </authorList>
    </citation>
    <scope>NUCLEOTIDE SEQUENCE [LARGE SCALE GENOMIC DNA]</scope>
    <source>
        <strain evidence="7">SB41UT1</strain>
    </source>
</reference>
<feature type="transmembrane region" description="Helical" evidence="6">
    <location>
        <begin position="146"/>
        <end position="164"/>
    </location>
</feature>
<organism evidence="7 8">
    <name type="scientific">Parendozoicomonas haliclonae</name>
    <dbReference type="NCBI Taxonomy" id="1960125"/>
    <lineage>
        <taxon>Bacteria</taxon>
        <taxon>Pseudomonadati</taxon>
        <taxon>Pseudomonadota</taxon>
        <taxon>Gammaproteobacteria</taxon>
        <taxon>Oceanospirillales</taxon>
        <taxon>Endozoicomonadaceae</taxon>
        <taxon>Parendozoicomonas</taxon>
    </lineage>
</organism>